<proteinExistence type="predicted"/>
<protein>
    <submittedName>
        <fullName evidence="1">Uncharacterized protein</fullName>
    </submittedName>
</protein>
<reference evidence="1" key="1">
    <citation type="submission" date="2021-01" db="EMBL/GenBank/DDBJ databases">
        <authorList>
            <person name="Corre E."/>
            <person name="Pelletier E."/>
            <person name="Niang G."/>
            <person name="Scheremetjew M."/>
            <person name="Finn R."/>
            <person name="Kale V."/>
            <person name="Holt S."/>
            <person name="Cochrane G."/>
            <person name="Meng A."/>
            <person name="Brown T."/>
            <person name="Cohen L."/>
        </authorList>
    </citation>
    <scope>NUCLEOTIDE SEQUENCE</scope>
    <source>
        <strain evidence="1">CCMP3278</strain>
    </source>
</reference>
<evidence type="ECO:0000313" key="2">
    <source>
        <dbReference type="EMBL" id="CAD8823489.1"/>
    </source>
</evidence>
<organism evidence="1">
    <name type="scientific">Timspurckia oligopyrenoides</name>
    <dbReference type="NCBI Taxonomy" id="708627"/>
    <lineage>
        <taxon>Eukaryota</taxon>
        <taxon>Rhodophyta</taxon>
        <taxon>Bangiophyceae</taxon>
        <taxon>Porphyridiales</taxon>
        <taxon>Porphyridiaceae</taxon>
        <taxon>Timspurckia</taxon>
    </lineage>
</organism>
<sequence length="308" mass="34918">MNHQKVLQIGSSPEYILPDLKNLSSEVCQHLCDTLPRLVQDSQSILGRNRHVKPTEQDIAALNRFCATAGQIFNEFMKENLLREALFVCKLLICLIMRTPEVRNSSLDSAVLGSQVLIRMLQEKDTEFLIDAELFDITGELISFGILRGVDISLDWERSFHVSATYDRLEASDSLKKLALINGELYSNLYFDYGQKLRSHKLVQHASMVRAAAGPKLLDKLLDLNQNISTNTALFLEPIVAKVRRIHYAWYMNVIAWELLPAFERDRKTFSRGAAEAAEVLIYRKGESREVALALGFRSVNEMLASNT</sequence>
<dbReference type="EMBL" id="HBFP01010957">
    <property type="protein sequence ID" value="CAD8823489.1"/>
    <property type="molecule type" value="Transcribed_RNA"/>
</dbReference>
<dbReference type="EMBL" id="HBFP01010956">
    <property type="protein sequence ID" value="CAD8823488.1"/>
    <property type="molecule type" value="Transcribed_RNA"/>
</dbReference>
<accession>A0A6T6MWQ0</accession>
<evidence type="ECO:0000313" key="1">
    <source>
        <dbReference type="EMBL" id="CAD8823488.1"/>
    </source>
</evidence>
<gene>
    <name evidence="1" type="ORF">TOLI1172_LOCUS7886</name>
    <name evidence="2" type="ORF">TOLI1172_LOCUS7887</name>
</gene>
<name>A0A6T6MWQ0_9RHOD</name>
<dbReference type="AlphaFoldDB" id="A0A6T6MWQ0"/>